<dbReference type="RefSeq" id="WP_194738638.1">
    <property type="nucleotide sequence ID" value="NZ_JADKYY010000002.1"/>
</dbReference>
<organism evidence="1 2">
    <name type="scientific">Planobacterium oryzisoli</name>
    <dbReference type="NCBI Taxonomy" id="2771435"/>
    <lineage>
        <taxon>Bacteria</taxon>
        <taxon>Pseudomonadati</taxon>
        <taxon>Bacteroidota</taxon>
        <taxon>Flavobacteriia</taxon>
        <taxon>Flavobacteriales</taxon>
        <taxon>Weeksellaceae</taxon>
        <taxon>Chryseobacterium group</taxon>
        <taxon>Chryseobacterium</taxon>
    </lineage>
</organism>
<accession>A0A930YUR9</accession>
<evidence type="ECO:0000313" key="2">
    <source>
        <dbReference type="Proteomes" id="UP000694480"/>
    </source>
</evidence>
<keyword evidence="2" id="KW-1185">Reference proteome</keyword>
<comment type="caution">
    <text evidence="1">The sequence shown here is derived from an EMBL/GenBank/DDBJ whole genome shotgun (WGS) entry which is preliminary data.</text>
</comment>
<dbReference type="EMBL" id="JADKYY010000002">
    <property type="protein sequence ID" value="MBF5026711.1"/>
    <property type="molecule type" value="Genomic_DNA"/>
</dbReference>
<sequence>MKTIQIQAQDFFELLKQKDTSMWEVFAQMVDGEEKLIEFIGKDQKIAFNYILPPTLEKLNEDRRIFAKEYAQKLASQN</sequence>
<dbReference type="AlphaFoldDB" id="A0A930YUR9"/>
<gene>
    <name evidence="1" type="ORF">IC612_02730</name>
</gene>
<name>A0A930YUR9_9FLAO</name>
<evidence type="ECO:0000313" key="1">
    <source>
        <dbReference type="EMBL" id="MBF5026711.1"/>
    </source>
</evidence>
<proteinExistence type="predicted"/>
<protein>
    <submittedName>
        <fullName evidence="1">Uncharacterized protein</fullName>
    </submittedName>
</protein>
<reference evidence="1" key="1">
    <citation type="submission" date="2020-11" db="EMBL/GenBank/DDBJ databases">
        <title>Genome seq and assembly of Planobacterium sp.</title>
        <authorList>
            <person name="Chhetri G."/>
        </authorList>
    </citation>
    <scope>NUCLEOTIDE SEQUENCE</scope>
    <source>
        <strain evidence="1">GCR5</strain>
    </source>
</reference>
<dbReference type="Proteomes" id="UP000694480">
    <property type="component" value="Unassembled WGS sequence"/>
</dbReference>